<sequence length="49" mass="5413">MASQSITDALTSGTASADIRYRYEFVDQDNPLDNAQASTIRTRLGYRTA</sequence>
<dbReference type="PATRIC" id="fig|1094979.3.peg.2076"/>
<gene>
    <name evidence="1" type="ORF">KYE_10719</name>
</gene>
<dbReference type="Proteomes" id="UP000003208">
    <property type="component" value="Unassembled WGS sequence"/>
</dbReference>
<dbReference type="AlphaFoldDB" id="G6YTF2"/>
<evidence type="ECO:0000313" key="2">
    <source>
        <dbReference type="Proteomes" id="UP000003208"/>
    </source>
</evidence>
<protein>
    <submittedName>
        <fullName evidence="1">Uncharacterized protein</fullName>
    </submittedName>
</protein>
<dbReference type="RefSeq" id="WP_008173050.1">
    <property type="nucleotide sequence ID" value="NZ_AGTR01000037.1"/>
</dbReference>
<keyword evidence="2" id="KW-1185">Reference proteome</keyword>
<name>G6YTF2_9GAMM</name>
<evidence type="ECO:0000313" key="1">
    <source>
        <dbReference type="EMBL" id="EHJ04603.1"/>
    </source>
</evidence>
<proteinExistence type="predicted"/>
<organism evidence="1 2">
    <name type="scientific">Marinobacter manganoxydans MnI7-9</name>
    <dbReference type="NCBI Taxonomy" id="1094979"/>
    <lineage>
        <taxon>Bacteria</taxon>
        <taxon>Pseudomonadati</taxon>
        <taxon>Pseudomonadota</taxon>
        <taxon>Gammaproteobacteria</taxon>
        <taxon>Pseudomonadales</taxon>
        <taxon>Marinobacteraceae</taxon>
        <taxon>Marinobacter</taxon>
    </lineage>
</organism>
<accession>G6YTF2</accession>
<reference evidence="1 2" key="1">
    <citation type="journal article" date="2012" name="J. Bacteriol.">
        <title>Genome sequence of deep-sea manganese-oxidizing bacterium Marinobacter manganoxydans MnI7-9.</title>
        <authorList>
            <person name="Wang H."/>
            <person name="Li H."/>
            <person name="Shao Z."/>
            <person name="Liao S."/>
            <person name="Johnstone L."/>
            <person name="Rensing C."/>
            <person name="Wang G."/>
        </authorList>
    </citation>
    <scope>NUCLEOTIDE SEQUENCE [LARGE SCALE GENOMIC DNA]</scope>
    <source>
        <strain evidence="1 2">MnI7-9</strain>
    </source>
</reference>
<dbReference type="EMBL" id="AGTR01000037">
    <property type="protein sequence ID" value="EHJ04603.1"/>
    <property type="molecule type" value="Genomic_DNA"/>
</dbReference>